<dbReference type="PROSITE" id="PS51819">
    <property type="entry name" value="VOC"/>
    <property type="match status" value="1"/>
</dbReference>
<dbReference type="PANTHER" id="PTHR43048">
    <property type="entry name" value="METHYLMALONYL-COA EPIMERASE"/>
    <property type="match status" value="1"/>
</dbReference>
<comment type="caution">
    <text evidence="3">The sequence shown here is derived from an EMBL/GenBank/DDBJ whole genome shotgun (WGS) entry which is preliminary data.</text>
</comment>
<gene>
    <name evidence="3" type="ORF">GCM10022235_62180</name>
</gene>
<reference evidence="4" key="1">
    <citation type="journal article" date="2019" name="Int. J. Syst. Evol. Microbiol.">
        <title>The Global Catalogue of Microorganisms (GCM) 10K type strain sequencing project: providing services to taxonomists for standard genome sequencing and annotation.</title>
        <authorList>
            <consortium name="The Broad Institute Genomics Platform"/>
            <consortium name="The Broad Institute Genome Sequencing Center for Infectious Disease"/>
            <person name="Wu L."/>
            <person name="Ma J."/>
        </authorList>
    </citation>
    <scope>NUCLEOTIDE SEQUENCE [LARGE SCALE GENOMIC DNA]</scope>
    <source>
        <strain evidence="4">JCM 16928</strain>
    </source>
</reference>
<keyword evidence="1" id="KW-0479">Metal-binding</keyword>
<evidence type="ECO:0000313" key="4">
    <source>
        <dbReference type="Proteomes" id="UP001501222"/>
    </source>
</evidence>
<dbReference type="Pfam" id="PF00903">
    <property type="entry name" value="Glyoxalase"/>
    <property type="match status" value="1"/>
</dbReference>
<dbReference type="EMBL" id="BAABAA010000010">
    <property type="protein sequence ID" value="GAA3583365.1"/>
    <property type="molecule type" value="Genomic_DNA"/>
</dbReference>
<dbReference type="CDD" id="cd06587">
    <property type="entry name" value="VOC"/>
    <property type="match status" value="1"/>
</dbReference>
<dbReference type="RefSeq" id="WP_344846497.1">
    <property type="nucleotide sequence ID" value="NZ_BAABAA010000010.1"/>
</dbReference>
<proteinExistence type="predicted"/>
<dbReference type="InterPro" id="IPR037523">
    <property type="entry name" value="VOC_core"/>
</dbReference>
<evidence type="ECO:0000259" key="2">
    <source>
        <dbReference type="PROSITE" id="PS51819"/>
    </source>
</evidence>
<name>A0ABP6YGL8_9ACTN</name>
<accession>A0ABP6YGL8</accession>
<evidence type="ECO:0000256" key="1">
    <source>
        <dbReference type="ARBA" id="ARBA00022723"/>
    </source>
</evidence>
<organism evidence="3 4">
    <name type="scientific">Kribbella ginsengisoli</name>
    <dbReference type="NCBI Taxonomy" id="363865"/>
    <lineage>
        <taxon>Bacteria</taxon>
        <taxon>Bacillati</taxon>
        <taxon>Actinomycetota</taxon>
        <taxon>Actinomycetes</taxon>
        <taxon>Propionibacteriales</taxon>
        <taxon>Kribbellaceae</taxon>
        <taxon>Kribbella</taxon>
    </lineage>
</organism>
<sequence>MRTLHVGLRVNELERSLAFYTAVGYEVVGTVEGTAYGTLTMLQLPGDHFVTIELVHDPASGPAGPGVGINHLVIQVESLDATRADLAAKGIAAGPVENPGPRTCWITDPDGYRIELVQWPAGHPDGITKGDFA</sequence>
<protein>
    <submittedName>
        <fullName evidence="3">VOC family protein</fullName>
    </submittedName>
</protein>
<dbReference type="PANTHER" id="PTHR43048:SF3">
    <property type="entry name" value="METHYLMALONYL-COA EPIMERASE, MITOCHONDRIAL"/>
    <property type="match status" value="1"/>
</dbReference>
<dbReference type="SUPFAM" id="SSF54593">
    <property type="entry name" value="Glyoxalase/Bleomycin resistance protein/Dihydroxybiphenyl dioxygenase"/>
    <property type="match status" value="1"/>
</dbReference>
<dbReference type="InterPro" id="IPR051785">
    <property type="entry name" value="MMCE/EMCE_epimerase"/>
</dbReference>
<keyword evidence="4" id="KW-1185">Reference proteome</keyword>
<dbReference type="InterPro" id="IPR029068">
    <property type="entry name" value="Glyas_Bleomycin-R_OHBP_Dase"/>
</dbReference>
<dbReference type="InterPro" id="IPR004360">
    <property type="entry name" value="Glyas_Fos-R_dOase_dom"/>
</dbReference>
<dbReference type="Proteomes" id="UP001501222">
    <property type="component" value="Unassembled WGS sequence"/>
</dbReference>
<dbReference type="Gene3D" id="3.10.180.10">
    <property type="entry name" value="2,3-Dihydroxybiphenyl 1,2-Dioxygenase, domain 1"/>
    <property type="match status" value="1"/>
</dbReference>
<evidence type="ECO:0000313" key="3">
    <source>
        <dbReference type="EMBL" id="GAA3583365.1"/>
    </source>
</evidence>
<feature type="domain" description="VOC" evidence="2">
    <location>
        <begin position="2"/>
        <end position="119"/>
    </location>
</feature>